<protein>
    <recommendedName>
        <fullName evidence="1">ACB domain-containing protein</fullName>
    </recommendedName>
</protein>
<dbReference type="InterPro" id="IPR000582">
    <property type="entry name" value="Acyl-CoA-binding_protein"/>
</dbReference>
<dbReference type="PROSITE" id="PS51228">
    <property type="entry name" value="ACB_2"/>
    <property type="match status" value="1"/>
</dbReference>
<dbReference type="GO" id="GO:0005930">
    <property type="term" value="C:axoneme"/>
    <property type="evidence" value="ECO:0007669"/>
    <property type="project" value="TreeGrafter"/>
</dbReference>
<dbReference type="GO" id="GO:0005113">
    <property type="term" value="F:patched binding"/>
    <property type="evidence" value="ECO:0007669"/>
    <property type="project" value="TreeGrafter"/>
</dbReference>
<dbReference type="EMBL" id="AJWK01033466">
    <property type="status" value="NOT_ANNOTATED_CDS"/>
    <property type="molecule type" value="Genomic_DNA"/>
</dbReference>
<dbReference type="SUPFAM" id="SSF50978">
    <property type="entry name" value="WD40 repeat-like"/>
    <property type="match status" value="1"/>
</dbReference>
<dbReference type="GO" id="GO:0034464">
    <property type="term" value="C:BBSome"/>
    <property type="evidence" value="ECO:0007669"/>
    <property type="project" value="InterPro"/>
</dbReference>
<dbReference type="InterPro" id="IPR056419">
    <property type="entry name" value="GAE_BBS1"/>
</dbReference>
<name>A0A1B0CX97_LUTLO</name>
<dbReference type="GO" id="GO:0000062">
    <property type="term" value="F:fatty-acyl-CoA binding"/>
    <property type="evidence" value="ECO:0007669"/>
    <property type="project" value="InterPro"/>
</dbReference>
<dbReference type="GO" id="GO:0005119">
    <property type="term" value="F:smoothened binding"/>
    <property type="evidence" value="ECO:0007669"/>
    <property type="project" value="TreeGrafter"/>
</dbReference>
<proteinExistence type="predicted"/>
<dbReference type="GO" id="GO:1905515">
    <property type="term" value="P:non-motile cilium assembly"/>
    <property type="evidence" value="ECO:0007669"/>
    <property type="project" value="InterPro"/>
</dbReference>
<evidence type="ECO:0000259" key="1">
    <source>
        <dbReference type="PROSITE" id="PS51228"/>
    </source>
</evidence>
<organism evidence="2 3">
    <name type="scientific">Lutzomyia longipalpis</name>
    <name type="common">Sand fly</name>
    <dbReference type="NCBI Taxonomy" id="7200"/>
    <lineage>
        <taxon>Eukaryota</taxon>
        <taxon>Metazoa</taxon>
        <taxon>Ecdysozoa</taxon>
        <taxon>Arthropoda</taxon>
        <taxon>Hexapoda</taxon>
        <taxon>Insecta</taxon>
        <taxon>Pterygota</taxon>
        <taxon>Neoptera</taxon>
        <taxon>Endopterygota</taxon>
        <taxon>Diptera</taxon>
        <taxon>Nematocera</taxon>
        <taxon>Psychodoidea</taxon>
        <taxon>Psychodidae</taxon>
        <taxon>Lutzomyia</taxon>
        <taxon>Lutzomyia</taxon>
    </lineage>
</organism>
<dbReference type="Pfam" id="PF00887">
    <property type="entry name" value="ACBP"/>
    <property type="match status" value="1"/>
</dbReference>
<dbReference type="Pfam" id="PF23304">
    <property type="entry name" value="GAE_BBS1"/>
    <property type="match status" value="1"/>
</dbReference>
<dbReference type="EnsemblMetazoa" id="LLOJ009633-RA">
    <property type="protein sequence ID" value="LLOJ009633-PA"/>
    <property type="gene ID" value="LLOJ009633"/>
</dbReference>
<dbReference type="PANTHER" id="PTHR20870:SF0">
    <property type="entry name" value="BARDET-BIEDL SYNDROME 1 PROTEIN"/>
    <property type="match status" value="1"/>
</dbReference>
<dbReference type="VEuPathDB" id="VectorBase:LLOJ009633"/>
<dbReference type="InterPro" id="IPR014352">
    <property type="entry name" value="FERM/acyl-CoA-bd_prot_sf"/>
</dbReference>
<evidence type="ECO:0000313" key="2">
    <source>
        <dbReference type="EnsemblMetazoa" id="LLOJ009633-PA"/>
    </source>
</evidence>
<dbReference type="Pfam" id="PF14779">
    <property type="entry name" value="BBS1"/>
    <property type="match status" value="1"/>
</dbReference>
<dbReference type="EMBL" id="AJWK01033465">
    <property type="status" value="NOT_ANNOTATED_CDS"/>
    <property type="molecule type" value="Genomic_DNA"/>
</dbReference>
<dbReference type="InterPro" id="IPR035984">
    <property type="entry name" value="Acyl-CoA-binding_sf"/>
</dbReference>
<dbReference type="InterPro" id="IPR036322">
    <property type="entry name" value="WD40_repeat_dom_sf"/>
</dbReference>
<feature type="domain" description="ACB" evidence="1">
    <location>
        <begin position="603"/>
        <end position="687"/>
    </location>
</feature>
<dbReference type="GO" id="GO:0061512">
    <property type="term" value="P:protein localization to cilium"/>
    <property type="evidence" value="ECO:0007669"/>
    <property type="project" value="TreeGrafter"/>
</dbReference>
<dbReference type="GO" id="GO:0005813">
    <property type="term" value="C:centrosome"/>
    <property type="evidence" value="ECO:0007669"/>
    <property type="project" value="TreeGrafter"/>
</dbReference>
<dbReference type="SUPFAM" id="SSF47027">
    <property type="entry name" value="Acyl-CoA binding protein"/>
    <property type="match status" value="1"/>
</dbReference>
<reference evidence="2" key="1">
    <citation type="submission" date="2020-05" db="UniProtKB">
        <authorList>
            <consortium name="EnsemblMetazoa"/>
        </authorList>
    </citation>
    <scope>IDENTIFICATION</scope>
    <source>
        <strain evidence="2">Jacobina</strain>
    </source>
</reference>
<dbReference type="AlphaFoldDB" id="A0A1B0CX97"/>
<sequence>MSVIGSSKWLDAQAEHQAALRTIPSCLTLCDLKNDNYHKLVAAEIPVDLISKSHLKVYKGTTLISEQGLPGIPVAVESLYIEEHEPKVPIIAVAVGPSVLFYRNMKPYFKYTLPGLEVESIEHDVWRKLPSERPENIRALIASLRSVEMSRLTVTSQRLICMSDEEVLGYINDNRDTALQRLSMITAMTTLRRTSNDAKAVSCLVIASESGEIFILDSHAFTVLHRARCCPSHGTPCMISVSGHFDIDFRIVVSTREGGVSILRKSWLEGRQIIRLDYPTTGLAILPIDQTIVVVCMNNSLMCYSKKGKRLWTVTLPSHSICMVPVLLSHLGMTLVCVALFGGLVQLYLGKSLVDQFTAPDTVSAMTFGRLGQEDHVLVLVTVDGSLIIKILKRTAEFSPRLIGNELTGKLSNAEDTSNTGNLRIPKKTKVFVEQTIRERENASAIYQSFQSELWRLRLTAARATVDVINLAESTLSGDGGFAPIKLSAEVLGLGPVFRLKLRLENMASRRHEANNLCVLLHAENRHYTLERPFARLPPLAPGVPLTIDFKVTVIIDPTDGLPPPDLTPDNSVIRVMIFKCGQAKPLIAATISMPSPELQAFEEELFVQYVRKFHSMETELTRESDEEAFKMYALYKQAICGDCNKPIPNRYDRFNVKKFVAWNDLKGMSRDRAKELYVKGMKKMID</sequence>
<dbReference type="InterPro" id="IPR032728">
    <property type="entry name" value="BBS1_N"/>
</dbReference>
<evidence type="ECO:0000313" key="3">
    <source>
        <dbReference type="Proteomes" id="UP000092461"/>
    </source>
</evidence>
<dbReference type="Proteomes" id="UP000092461">
    <property type="component" value="Unassembled WGS sequence"/>
</dbReference>
<dbReference type="InterPro" id="IPR028784">
    <property type="entry name" value="BBS1"/>
</dbReference>
<dbReference type="VEuPathDB" id="VectorBase:LLONM1_006765"/>
<dbReference type="Gene3D" id="1.20.80.10">
    <property type="match status" value="1"/>
</dbReference>
<keyword evidence="3" id="KW-1185">Reference proteome</keyword>
<accession>A0A1B0CX97</accession>
<dbReference type="PANTHER" id="PTHR20870">
    <property type="entry name" value="BARDET-BIEDL SYNDROME 1 PROTEIN"/>
    <property type="match status" value="1"/>
</dbReference>